<dbReference type="OrthoDB" id="7477356at2"/>
<dbReference type="PANTHER" id="PTHR11544">
    <property type="entry name" value="COLD SHOCK DOMAIN CONTAINING PROTEINS"/>
    <property type="match status" value="1"/>
</dbReference>
<dbReference type="Pfam" id="PF00313">
    <property type="entry name" value="CSD"/>
    <property type="match status" value="1"/>
</dbReference>
<name>A0A0L8JII1_STRVR</name>
<dbReference type="GeneID" id="51864816"/>
<evidence type="ECO:0000256" key="1">
    <source>
        <dbReference type="ARBA" id="ARBA00004496"/>
    </source>
</evidence>
<evidence type="ECO:0000259" key="4">
    <source>
        <dbReference type="PROSITE" id="PS51857"/>
    </source>
</evidence>
<evidence type="ECO:0000313" key="5">
    <source>
        <dbReference type="EMBL" id="KOG13404.1"/>
    </source>
</evidence>
<dbReference type="PATRIC" id="fig|1938.6.peg.6645"/>
<comment type="subcellular location">
    <subcellularLocation>
        <location evidence="1 3">Cytoplasm</location>
    </subcellularLocation>
</comment>
<dbReference type="InterPro" id="IPR050181">
    <property type="entry name" value="Cold_shock_domain"/>
</dbReference>
<dbReference type="SUPFAM" id="SSF50249">
    <property type="entry name" value="Nucleic acid-binding proteins"/>
    <property type="match status" value="1"/>
</dbReference>
<dbReference type="InterPro" id="IPR012156">
    <property type="entry name" value="Cold_shock_CspA"/>
</dbReference>
<dbReference type="CDD" id="cd04458">
    <property type="entry name" value="CSP_CDS"/>
    <property type="match status" value="1"/>
</dbReference>
<proteinExistence type="predicted"/>
<dbReference type="Proteomes" id="UP000037023">
    <property type="component" value="Unassembled WGS sequence"/>
</dbReference>
<dbReference type="PROSITE" id="PS51857">
    <property type="entry name" value="CSD_2"/>
    <property type="match status" value="1"/>
</dbReference>
<reference evidence="5 6" key="1">
    <citation type="submission" date="2015-06" db="EMBL/GenBank/DDBJ databases">
        <authorList>
            <person name="Hoefler B.C."/>
            <person name="Straight P.D."/>
        </authorList>
    </citation>
    <scope>NUCLEOTIDE SEQUENCE [LARGE SCALE GENOMIC DNA]</scope>
    <source>
        <strain evidence="5 6">NRRL 3427</strain>
    </source>
</reference>
<dbReference type="Gene3D" id="6.20.370.130">
    <property type="match status" value="1"/>
</dbReference>
<dbReference type="InterPro" id="IPR019844">
    <property type="entry name" value="CSD_CS"/>
</dbReference>
<dbReference type="PROSITE" id="PS00352">
    <property type="entry name" value="CSD_1"/>
    <property type="match status" value="1"/>
</dbReference>
<dbReference type="Gene3D" id="2.40.50.140">
    <property type="entry name" value="Nucleic acid-binding proteins"/>
    <property type="match status" value="1"/>
</dbReference>
<gene>
    <name evidence="5" type="ORF">ADK34_30990</name>
</gene>
<feature type="domain" description="CSD" evidence="4">
    <location>
        <begin position="1"/>
        <end position="66"/>
    </location>
</feature>
<evidence type="ECO:0000256" key="3">
    <source>
        <dbReference type="RuleBase" id="RU000408"/>
    </source>
</evidence>
<organism evidence="5 6">
    <name type="scientific">Streptomyces viridochromogenes</name>
    <dbReference type="NCBI Taxonomy" id="1938"/>
    <lineage>
        <taxon>Bacteria</taxon>
        <taxon>Bacillati</taxon>
        <taxon>Actinomycetota</taxon>
        <taxon>Actinomycetes</taxon>
        <taxon>Kitasatosporales</taxon>
        <taxon>Streptomycetaceae</taxon>
        <taxon>Streptomyces</taxon>
    </lineage>
</organism>
<keyword evidence="2" id="KW-0963">Cytoplasm</keyword>
<dbReference type="PIRSF" id="PIRSF002599">
    <property type="entry name" value="Cold_shock_A"/>
    <property type="match status" value="1"/>
</dbReference>
<dbReference type="InterPro" id="IPR002059">
    <property type="entry name" value="CSP_DNA-bd"/>
</dbReference>
<evidence type="ECO:0000313" key="6">
    <source>
        <dbReference type="Proteomes" id="UP000037023"/>
    </source>
</evidence>
<protein>
    <submittedName>
        <fullName evidence="5">Cold-shock protein</fullName>
    </submittedName>
</protein>
<dbReference type="SMART" id="SM00357">
    <property type="entry name" value="CSP"/>
    <property type="match status" value="1"/>
</dbReference>
<accession>A0A0L8JII1</accession>
<dbReference type="EMBL" id="LGUP01000377">
    <property type="protein sequence ID" value="KOG13404.1"/>
    <property type="molecule type" value="Genomic_DNA"/>
</dbReference>
<dbReference type="FunFam" id="2.40.50.140:FF:000006">
    <property type="entry name" value="Cold shock protein CspC"/>
    <property type="match status" value="1"/>
</dbReference>
<evidence type="ECO:0000256" key="2">
    <source>
        <dbReference type="ARBA" id="ARBA00022490"/>
    </source>
</evidence>
<dbReference type="GO" id="GO:0003676">
    <property type="term" value="F:nucleic acid binding"/>
    <property type="evidence" value="ECO:0007669"/>
    <property type="project" value="InterPro"/>
</dbReference>
<dbReference type="InterPro" id="IPR012340">
    <property type="entry name" value="NA-bd_OB-fold"/>
</dbReference>
<dbReference type="InterPro" id="IPR011129">
    <property type="entry name" value="CSD"/>
</dbReference>
<dbReference type="AlphaFoldDB" id="A0A0L8JII1"/>
<dbReference type="PRINTS" id="PR00050">
    <property type="entry name" value="COLDSHOCK"/>
</dbReference>
<dbReference type="GO" id="GO:0005737">
    <property type="term" value="C:cytoplasm"/>
    <property type="evidence" value="ECO:0007669"/>
    <property type="project" value="UniProtKB-SubCell"/>
</dbReference>
<sequence>MATGTVKWFNAEKGFGFIAQDGGGPDVFVHYSAINANGFRSLEENQLVTFDVTQGPKGPQAENVSPA</sequence>
<comment type="caution">
    <text evidence="5">The sequence shown here is derived from an EMBL/GenBank/DDBJ whole genome shotgun (WGS) entry which is preliminary data.</text>
</comment>
<dbReference type="RefSeq" id="WP_015035453.1">
    <property type="nucleotide sequence ID" value="NZ_LGUP01000377.1"/>
</dbReference>